<evidence type="ECO:0000313" key="8">
    <source>
        <dbReference type="Proteomes" id="UP000236340"/>
    </source>
</evidence>
<dbReference type="Gene3D" id="1.10.10.10">
    <property type="entry name" value="Winged helix-like DNA-binding domain superfamily/Winged helix DNA-binding domain"/>
    <property type="match status" value="1"/>
</dbReference>
<dbReference type="OrthoDB" id="9797753at2"/>
<evidence type="ECO:0000256" key="2">
    <source>
        <dbReference type="ARBA" id="ARBA00023012"/>
    </source>
</evidence>
<dbReference type="InterPro" id="IPR001845">
    <property type="entry name" value="HTH_ArsR_DNA-bd_dom"/>
</dbReference>
<name>A0A2K2HC40_9BACT</name>
<dbReference type="Pfam" id="PF00072">
    <property type="entry name" value="Response_reg"/>
    <property type="match status" value="1"/>
</dbReference>
<dbReference type="PROSITE" id="PS50110">
    <property type="entry name" value="RESPONSE_REGULATORY"/>
    <property type="match status" value="1"/>
</dbReference>
<evidence type="ECO:0000256" key="1">
    <source>
        <dbReference type="ARBA" id="ARBA00022553"/>
    </source>
</evidence>
<reference evidence="7 8" key="1">
    <citation type="journal article" date="2018" name="Genome Announc.">
        <title>Genome Sequence of Geothermobacter sp. HR-1 Iron Reducer from the Loihi Seamount.</title>
        <authorList>
            <person name="Smith H."/>
            <person name="Abuyen K."/>
            <person name="Tremblay J."/>
            <person name="Savalia P."/>
            <person name="Perez-Rodriguez I."/>
            <person name="Emerson D."/>
            <person name="Tully B."/>
            <person name="Amend J."/>
        </authorList>
    </citation>
    <scope>NUCLEOTIDE SEQUENCE [LARGE SCALE GENOMIC DNA]</scope>
    <source>
        <strain evidence="7 8">HR-1</strain>
    </source>
</reference>
<dbReference type="InterPro" id="IPR011006">
    <property type="entry name" value="CheY-like_superfamily"/>
</dbReference>
<dbReference type="Gene3D" id="3.40.50.2300">
    <property type="match status" value="1"/>
</dbReference>
<comment type="caution">
    <text evidence="7">The sequence shown here is derived from an EMBL/GenBank/DDBJ whole genome shotgun (WGS) entry which is preliminary data.</text>
</comment>
<dbReference type="InterPro" id="IPR050595">
    <property type="entry name" value="Bact_response_regulator"/>
</dbReference>
<gene>
    <name evidence="7" type="ORF">C2E25_05485</name>
</gene>
<feature type="modified residue" description="4-aspartylphosphate" evidence="5">
    <location>
        <position position="52"/>
    </location>
</feature>
<sequence>MHSILIVDDDRELRENLSEVLNDEGFAVTAATDGGAAVELVKTRDFDLVLLDMVMPGLSGLETLLLIQQQKPHIQVVMITAFSTVENAVHAMRRGAADYLTKPFRTTVLVSTIKRVLEEARFKACKTILDTDSTFNALANPLRRKILMLLGEKGGHRRFMDLTRELGIDDHTKVNFHLKVLKENGLIDQDGQKYYCLSAEGEKVNQCLNVIIEHLTG</sequence>
<dbReference type="PANTHER" id="PTHR44591:SF14">
    <property type="entry name" value="PROTEIN PILG"/>
    <property type="match status" value="1"/>
</dbReference>
<dbReference type="EMBL" id="PPFX01000008">
    <property type="protein sequence ID" value="PNU20837.1"/>
    <property type="molecule type" value="Genomic_DNA"/>
</dbReference>
<dbReference type="GO" id="GO:0003700">
    <property type="term" value="F:DNA-binding transcription factor activity"/>
    <property type="evidence" value="ECO:0007669"/>
    <property type="project" value="InterPro"/>
</dbReference>
<dbReference type="PANTHER" id="PTHR44591">
    <property type="entry name" value="STRESS RESPONSE REGULATOR PROTEIN 1"/>
    <property type="match status" value="1"/>
</dbReference>
<evidence type="ECO:0000259" key="6">
    <source>
        <dbReference type="PROSITE" id="PS50110"/>
    </source>
</evidence>
<dbReference type="InterPro" id="IPR055771">
    <property type="entry name" value="DUF7347"/>
</dbReference>
<dbReference type="InterPro" id="IPR036388">
    <property type="entry name" value="WH-like_DNA-bd_sf"/>
</dbReference>
<protein>
    <recommendedName>
        <fullName evidence="6">Response regulatory domain-containing protein</fullName>
    </recommendedName>
</protein>
<dbReference type="SUPFAM" id="SSF46785">
    <property type="entry name" value="Winged helix' DNA-binding domain"/>
    <property type="match status" value="1"/>
</dbReference>
<dbReference type="PRINTS" id="PR00778">
    <property type="entry name" value="HTHARSR"/>
</dbReference>
<dbReference type="GO" id="GO:0000160">
    <property type="term" value="P:phosphorelay signal transduction system"/>
    <property type="evidence" value="ECO:0007669"/>
    <property type="project" value="UniProtKB-KW"/>
</dbReference>
<dbReference type="SUPFAM" id="SSF52172">
    <property type="entry name" value="CheY-like"/>
    <property type="match status" value="1"/>
</dbReference>
<organism evidence="7 8">
    <name type="scientific">Geothermobacter hydrogeniphilus</name>
    <dbReference type="NCBI Taxonomy" id="1969733"/>
    <lineage>
        <taxon>Bacteria</taxon>
        <taxon>Pseudomonadati</taxon>
        <taxon>Thermodesulfobacteriota</taxon>
        <taxon>Desulfuromonadia</taxon>
        <taxon>Desulfuromonadales</taxon>
        <taxon>Geothermobacteraceae</taxon>
        <taxon>Geothermobacter</taxon>
    </lineage>
</organism>
<dbReference type="Pfam" id="PF24038">
    <property type="entry name" value="DUF7347"/>
    <property type="match status" value="1"/>
</dbReference>
<feature type="domain" description="Response regulatory" evidence="6">
    <location>
        <begin position="3"/>
        <end position="117"/>
    </location>
</feature>
<evidence type="ECO:0000256" key="5">
    <source>
        <dbReference type="PROSITE-ProRule" id="PRU00169"/>
    </source>
</evidence>
<dbReference type="Proteomes" id="UP000236340">
    <property type="component" value="Unassembled WGS sequence"/>
</dbReference>
<dbReference type="AlphaFoldDB" id="A0A2K2HC40"/>
<evidence type="ECO:0000256" key="3">
    <source>
        <dbReference type="ARBA" id="ARBA00023015"/>
    </source>
</evidence>
<keyword evidence="4" id="KW-0804">Transcription</keyword>
<evidence type="ECO:0000256" key="4">
    <source>
        <dbReference type="ARBA" id="ARBA00023163"/>
    </source>
</evidence>
<proteinExistence type="predicted"/>
<evidence type="ECO:0000313" key="7">
    <source>
        <dbReference type="EMBL" id="PNU20837.1"/>
    </source>
</evidence>
<dbReference type="InterPro" id="IPR011991">
    <property type="entry name" value="ArsR-like_HTH"/>
</dbReference>
<accession>A0A2K2HC40</accession>
<dbReference type="RefSeq" id="WP_103114776.1">
    <property type="nucleotide sequence ID" value="NZ_PPFX01000008.1"/>
</dbReference>
<dbReference type="CDD" id="cd00090">
    <property type="entry name" value="HTH_ARSR"/>
    <property type="match status" value="1"/>
</dbReference>
<dbReference type="FunFam" id="3.40.50.2300:FF:000018">
    <property type="entry name" value="DNA-binding transcriptional regulator NtrC"/>
    <property type="match status" value="1"/>
</dbReference>
<dbReference type="SMART" id="SM00418">
    <property type="entry name" value="HTH_ARSR"/>
    <property type="match status" value="1"/>
</dbReference>
<dbReference type="InterPro" id="IPR036390">
    <property type="entry name" value="WH_DNA-bd_sf"/>
</dbReference>
<keyword evidence="2" id="KW-0902">Two-component regulatory system</keyword>
<dbReference type="InterPro" id="IPR001789">
    <property type="entry name" value="Sig_transdc_resp-reg_receiver"/>
</dbReference>
<dbReference type="SMART" id="SM00448">
    <property type="entry name" value="REC"/>
    <property type="match status" value="1"/>
</dbReference>
<keyword evidence="3" id="KW-0805">Transcription regulation</keyword>
<keyword evidence="1 5" id="KW-0597">Phosphoprotein</keyword>